<evidence type="ECO:0000313" key="4">
    <source>
        <dbReference type="Proteomes" id="UP000237881"/>
    </source>
</evidence>
<proteinExistence type="predicted"/>
<organism evidence="2 4">
    <name type="scientific">Rathayibacter rathayi</name>
    <name type="common">Corynebacterium rathayi</name>
    <dbReference type="NCBI Taxonomy" id="33887"/>
    <lineage>
        <taxon>Bacteria</taxon>
        <taxon>Bacillati</taxon>
        <taxon>Actinomycetota</taxon>
        <taxon>Actinomycetes</taxon>
        <taxon>Micrococcales</taxon>
        <taxon>Microbacteriaceae</taxon>
        <taxon>Rathayibacter</taxon>
    </lineage>
</organism>
<dbReference type="AlphaFoldDB" id="A0ABD6W7G6"/>
<feature type="signal peptide" evidence="1">
    <location>
        <begin position="1"/>
        <end position="18"/>
    </location>
</feature>
<keyword evidence="5" id="KW-1185">Reference proteome</keyword>
<gene>
    <name evidence="2" type="ORF">C5C04_11380</name>
    <name evidence="3" type="ORF">C5C40_12790</name>
</gene>
<keyword evidence="1" id="KW-0732">Signal</keyword>
<feature type="chain" id="PRO_5044727281" evidence="1">
    <location>
        <begin position="19"/>
        <end position="189"/>
    </location>
</feature>
<evidence type="ECO:0000313" key="5">
    <source>
        <dbReference type="Proteomes" id="UP000239698"/>
    </source>
</evidence>
<comment type="caution">
    <text evidence="2">The sequence shown here is derived from an EMBL/GenBank/DDBJ whole genome shotgun (WGS) entry which is preliminary data.</text>
</comment>
<evidence type="ECO:0000313" key="3">
    <source>
        <dbReference type="EMBL" id="PPH74606.1"/>
    </source>
</evidence>
<evidence type="ECO:0000313" key="2">
    <source>
        <dbReference type="EMBL" id="PPF11932.1"/>
    </source>
</evidence>
<protein>
    <submittedName>
        <fullName evidence="2">Uncharacterized protein</fullName>
    </submittedName>
</protein>
<dbReference type="Proteomes" id="UP000237881">
    <property type="component" value="Unassembled WGS sequence"/>
</dbReference>
<evidence type="ECO:0000256" key="1">
    <source>
        <dbReference type="SAM" id="SignalP"/>
    </source>
</evidence>
<dbReference type="EMBL" id="PSUL01000029">
    <property type="protein sequence ID" value="PPF11932.1"/>
    <property type="molecule type" value="Genomic_DNA"/>
</dbReference>
<reference evidence="4 5" key="1">
    <citation type="submission" date="2018-02" db="EMBL/GenBank/DDBJ databases">
        <title>Bacteriophage NCPPB3778 and a type I-E CRISPR drive the evolution of the US Biological Select Agent, Rathayibacter toxicus.</title>
        <authorList>
            <person name="Davis E.W.II."/>
            <person name="Tabima J.F."/>
            <person name="Weisberg A.J."/>
            <person name="Lopes L.D."/>
            <person name="Wiseman M.S."/>
            <person name="Wiseman M.S."/>
            <person name="Pupko T."/>
            <person name="Belcher M.S."/>
            <person name="Sechler A.J."/>
            <person name="Tancos M.A."/>
            <person name="Schroeder B.K."/>
            <person name="Murray T.D."/>
            <person name="Luster D.G."/>
            <person name="Schneider W.L."/>
            <person name="Rogers E."/>
            <person name="Andreote F.D."/>
            <person name="Grunwald N.J."/>
            <person name="Putnam M.L."/>
            <person name="Chang J.H."/>
        </authorList>
    </citation>
    <scope>NUCLEOTIDE SEQUENCE [LARGE SCALE GENOMIC DNA]</scope>
    <source>
        <strain evidence="3 5">AY1D6</strain>
        <strain evidence="2 4">AY1I9</strain>
    </source>
</reference>
<accession>A0ABD6W7G6</accession>
<name>A0ABD6W7G6_RATRA</name>
<dbReference type="Proteomes" id="UP000239698">
    <property type="component" value="Unassembled WGS sequence"/>
</dbReference>
<sequence>MVIAISGAAIGVPNAAFAADTIEQVPTLELDMRSTPPGESTTSSITVPAGDYAQADGETMRLAADATYECVGQTNNPHWSRGTGGVIAKTVVTCSGPTGSIPVRVQSLLGKTSQNSVASLQIVAESNYVQNVPVGALGQPQTWYVPAEGAPTIGGNAYFRASHSVAGAPPLNTEIMGSGQSNFLYVASQ</sequence>
<dbReference type="EMBL" id="PSVT01000034">
    <property type="protein sequence ID" value="PPH74606.1"/>
    <property type="molecule type" value="Genomic_DNA"/>
</dbReference>